<evidence type="ECO:0000256" key="2">
    <source>
        <dbReference type="ARBA" id="ARBA00023125"/>
    </source>
</evidence>
<evidence type="ECO:0000256" key="3">
    <source>
        <dbReference type="ARBA" id="ARBA00023163"/>
    </source>
</evidence>
<dbReference type="GO" id="GO:0043565">
    <property type="term" value="F:sequence-specific DNA binding"/>
    <property type="evidence" value="ECO:0007669"/>
    <property type="project" value="InterPro"/>
</dbReference>
<feature type="domain" description="HTH araC/xylS-type" evidence="4">
    <location>
        <begin position="182"/>
        <end position="282"/>
    </location>
</feature>
<proteinExistence type="predicted"/>
<keyword evidence="1" id="KW-0805">Transcription regulation</keyword>
<dbReference type="InterPro" id="IPR009057">
    <property type="entry name" value="Homeodomain-like_sf"/>
</dbReference>
<dbReference type="AlphaFoldDB" id="A0A847SMP5"/>
<dbReference type="Gene3D" id="1.10.10.60">
    <property type="entry name" value="Homeodomain-like"/>
    <property type="match status" value="2"/>
</dbReference>
<dbReference type="InterPro" id="IPR018060">
    <property type="entry name" value="HTH_AraC"/>
</dbReference>
<name>A0A847SMP5_9BACT</name>
<dbReference type="EMBL" id="JABAHZ010000005">
    <property type="protein sequence ID" value="NLR81073.1"/>
    <property type="molecule type" value="Genomic_DNA"/>
</dbReference>
<dbReference type="GO" id="GO:0003700">
    <property type="term" value="F:DNA-binding transcription factor activity"/>
    <property type="evidence" value="ECO:0007669"/>
    <property type="project" value="InterPro"/>
</dbReference>
<dbReference type="RefSeq" id="WP_168740727.1">
    <property type="nucleotide sequence ID" value="NZ_JABAHZ010000005.1"/>
</dbReference>
<dbReference type="InterPro" id="IPR037923">
    <property type="entry name" value="HTH-like"/>
</dbReference>
<gene>
    <name evidence="5" type="ORF">HGH91_20760</name>
</gene>
<reference evidence="5 6" key="1">
    <citation type="submission" date="2020-04" db="EMBL/GenBank/DDBJ databases">
        <authorList>
            <person name="Yin C."/>
        </authorList>
    </citation>
    <scope>NUCLEOTIDE SEQUENCE [LARGE SCALE GENOMIC DNA]</scope>
    <source>
        <strain evidence="5 6">Ak56</strain>
    </source>
</reference>
<sequence>MGARNLHTPFELTQADMSAWDVAPKVYYFFEIMQIREGSGFRIINQNRLPYDKGSIFLFTPQDCRGFEVAAATEFVSIRFSELFMGLSQVPQQKARLEEWLRQLEYLFFAHNRQGQLQIRHTNDCKMIASLIDNMVEEYDQKPPYYQDNLQHYVTLLLNIVARNVTEDVNVGENTAESSLISRLVAYIRQHIYQPELLKLEYLASVFHLSSNYIGEFFKKQTGESLQQYIVNYKLNLVQLRVTHSDLTIGEIADELGFTDESHMSRLFKKYHGLTPAAYRRERIQDRKNMLEKNIH</sequence>
<protein>
    <submittedName>
        <fullName evidence="5">Helix-turn-helix transcriptional regulator</fullName>
    </submittedName>
</protein>
<dbReference type="Proteomes" id="UP000552864">
    <property type="component" value="Unassembled WGS sequence"/>
</dbReference>
<dbReference type="PROSITE" id="PS01124">
    <property type="entry name" value="HTH_ARAC_FAMILY_2"/>
    <property type="match status" value="1"/>
</dbReference>
<keyword evidence="6" id="KW-1185">Reference proteome</keyword>
<keyword evidence="3" id="KW-0804">Transcription</keyword>
<dbReference type="PRINTS" id="PR00032">
    <property type="entry name" value="HTHARAC"/>
</dbReference>
<dbReference type="SUPFAM" id="SSF51215">
    <property type="entry name" value="Regulatory protein AraC"/>
    <property type="match status" value="1"/>
</dbReference>
<comment type="caution">
    <text evidence="5">The sequence shown here is derived from an EMBL/GenBank/DDBJ whole genome shotgun (WGS) entry which is preliminary data.</text>
</comment>
<evidence type="ECO:0000313" key="6">
    <source>
        <dbReference type="Proteomes" id="UP000552864"/>
    </source>
</evidence>
<dbReference type="Pfam" id="PF12833">
    <property type="entry name" value="HTH_18"/>
    <property type="match status" value="1"/>
</dbReference>
<evidence type="ECO:0000256" key="1">
    <source>
        <dbReference type="ARBA" id="ARBA00023015"/>
    </source>
</evidence>
<evidence type="ECO:0000313" key="5">
    <source>
        <dbReference type="EMBL" id="NLR81073.1"/>
    </source>
</evidence>
<accession>A0A847SMP5</accession>
<dbReference type="SUPFAM" id="SSF46689">
    <property type="entry name" value="Homeodomain-like"/>
    <property type="match status" value="1"/>
</dbReference>
<dbReference type="InterPro" id="IPR020449">
    <property type="entry name" value="Tscrpt_reg_AraC-type_HTH"/>
</dbReference>
<dbReference type="PANTHER" id="PTHR43280">
    <property type="entry name" value="ARAC-FAMILY TRANSCRIPTIONAL REGULATOR"/>
    <property type="match status" value="1"/>
</dbReference>
<organism evidence="5 6">
    <name type="scientific">Chitinophaga eiseniae</name>
    <dbReference type="NCBI Taxonomy" id="634771"/>
    <lineage>
        <taxon>Bacteria</taxon>
        <taxon>Pseudomonadati</taxon>
        <taxon>Bacteroidota</taxon>
        <taxon>Chitinophagia</taxon>
        <taxon>Chitinophagales</taxon>
        <taxon>Chitinophagaceae</taxon>
        <taxon>Chitinophaga</taxon>
    </lineage>
</organism>
<dbReference type="PANTHER" id="PTHR43280:SF28">
    <property type="entry name" value="HTH-TYPE TRANSCRIPTIONAL ACTIVATOR RHAS"/>
    <property type="match status" value="1"/>
</dbReference>
<dbReference type="SMART" id="SM00342">
    <property type="entry name" value="HTH_ARAC"/>
    <property type="match status" value="1"/>
</dbReference>
<keyword evidence="2" id="KW-0238">DNA-binding</keyword>
<evidence type="ECO:0000259" key="4">
    <source>
        <dbReference type="PROSITE" id="PS01124"/>
    </source>
</evidence>